<evidence type="ECO:0000313" key="3">
    <source>
        <dbReference type="Proteomes" id="UP000789375"/>
    </source>
</evidence>
<reference evidence="2" key="1">
    <citation type="submission" date="2021-06" db="EMBL/GenBank/DDBJ databases">
        <authorList>
            <person name="Kallberg Y."/>
            <person name="Tangrot J."/>
            <person name="Rosling A."/>
        </authorList>
    </citation>
    <scope>NUCLEOTIDE SEQUENCE</scope>
    <source>
        <strain evidence="2">87-6 pot B 2015</strain>
    </source>
</reference>
<comment type="caution">
    <text evidence="2">The sequence shown here is derived from an EMBL/GenBank/DDBJ whole genome shotgun (WGS) entry which is preliminary data.</text>
</comment>
<keyword evidence="3" id="KW-1185">Reference proteome</keyword>
<dbReference type="EMBL" id="CAJVPP010001074">
    <property type="protein sequence ID" value="CAG8532405.1"/>
    <property type="molecule type" value="Genomic_DNA"/>
</dbReference>
<feature type="compositionally biased region" description="Polar residues" evidence="1">
    <location>
        <begin position="66"/>
        <end position="81"/>
    </location>
</feature>
<evidence type="ECO:0000256" key="1">
    <source>
        <dbReference type="SAM" id="MobiDB-lite"/>
    </source>
</evidence>
<name>A0A9N9AK45_FUNMO</name>
<proteinExistence type="predicted"/>
<accession>A0A9N9AK45</accession>
<gene>
    <name evidence="2" type="ORF">FMOSSE_LOCUS5572</name>
</gene>
<organism evidence="2 3">
    <name type="scientific">Funneliformis mosseae</name>
    <name type="common">Endomycorrhizal fungus</name>
    <name type="synonym">Glomus mosseae</name>
    <dbReference type="NCBI Taxonomy" id="27381"/>
    <lineage>
        <taxon>Eukaryota</taxon>
        <taxon>Fungi</taxon>
        <taxon>Fungi incertae sedis</taxon>
        <taxon>Mucoromycota</taxon>
        <taxon>Glomeromycotina</taxon>
        <taxon>Glomeromycetes</taxon>
        <taxon>Glomerales</taxon>
        <taxon>Glomeraceae</taxon>
        <taxon>Funneliformis</taxon>
    </lineage>
</organism>
<dbReference type="AlphaFoldDB" id="A0A9N9AK45"/>
<sequence>MKHINGTYWNSSTELINETHHQCNTSMEHVDGICKWKRSSIDFTDHTKYQTIIMILAPDLIRIPKTRNSVGTNRIQNSQAEGTHRSQTRNSEGTHRSQNS</sequence>
<evidence type="ECO:0000313" key="2">
    <source>
        <dbReference type="EMBL" id="CAG8532405.1"/>
    </source>
</evidence>
<protein>
    <submittedName>
        <fullName evidence="2">6771_t:CDS:1</fullName>
    </submittedName>
</protein>
<dbReference type="Proteomes" id="UP000789375">
    <property type="component" value="Unassembled WGS sequence"/>
</dbReference>
<feature type="region of interest" description="Disordered" evidence="1">
    <location>
        <begin position="66"/>
        <end position="100"/>
    </location>
</feature>
<feature type="compositionally biased region" description="Polar residues" evidence="1">
    <location>
        <begin position="88"/>
        <end position="100"/>
    </location>
</feature>